<gene>
    <name evidence="1" type="ORF">ECPE_LOCUS15116</name>
</gene>
<protein>
    <submittedName>
        <fullName evidence="3">t-SNARE coiled-coil homology domain-containing protein</fullName>
    </submittedName>
</protein>
<reference evidence="3" key="1">
    <citation type="submission" date="2016-06" db="UniProtKB">
        <authorList>
            <consortium name="WormBaseParasite"/>
        </authorList>
    </citation>
    <scope>IDENTIFICATION</scope>
</reference>
<dbReference type="AlphaFoldDB" id="A0A183B7D1"/>
<dbReference type="Proteomes" id="UP000272942">
    <property type="component" value="Unassembled WGS sequence"/>
</dbReference>
<sequence>MKRDKNLQGGQLEVQMNFDVTDVDFLEQKTEVMQRIQHAAEMSRSIYVLSDFEIIDSISEYVDNLDQ</sequence>
<evidence type="ECO:0000313" key="1">
    <source>
        <dbReference type="EMBL" id="VDP92388.1"/>
    </source>
</evidence>
<organism evidence="3">
    <name type="scientific">Echinostoma caproni</name>
    <dbReference type="NCBI Taxonomy" id="27848"/>
    <lineage>
        <taxon>Eukaryota</taxon>
        <taxon>Metazoa</taxon>
        <taxon>Spiralia</taxon>
        <taxon>Lophotrochozoa</taxon>
        <taxon>Platyhelminthes</taxon>
        <taxon>Trematoda</taxon>
        <taxon>Digenea</taxon>
        <taxon>Plagiorchiida</taxon>
        <taxon>Echinostomata</taxon>
        <taxon>Echinostomatoidea</taxon>
        <taxon>Echinostomatidae</taxon>
        <taxon>Echinostoma</taxon>
    </lineage>
</organism>
<keyword evidence="2" id="KW-1185">Reference proteome</keyword>
<dbReference type="WBParaSite" id="ECPE_0001515601-mRNA-1">
    <property type="protein sequence ID" value="ECPE_0001515601-mRNA-1"/>
    <property type="gene ID" value="ECPE_0001515601"/>
</dbReference>
<name>A0A183B7D1_9TREM</name>
<proteinExistence type="predicted"/>
<evidence type="ECO:0000313" key="2">
    <source>
        <dbReference type="Proteomes" id="UP000272942"/>
    </source>
</evidence>
<evidence type="ECO:0000313" key="3">
    <source>
        <dbReference type="WBParaSite" id="ECPE_0001515601-mRNA-1"/>
    </source>
</evidence>
<dbReference type="EMBL" id="UZAN01059568">
    <property type="protein sequence ID" value="VDP92388.1"/>
    <property type="molecule type" value="Genomic_DNA"/>
</dbReference>
<accession>A0A183B7D1</accession>
<reference evidence="1 2" key="2">
    <citation type="submission" date="2018-11" db="EMBL/GenBank/DDBJ databases">
        <authorList>
            <consortium name="Pathogen Informatics"/>
        </authorList>
    </citation>
    <scope>NUCLEOTIDE SEQUENCE [LARGE SCALE GENOMIC DNA]</scope>
    <source>
        <strain evidence="1 2">Egypt</strain>
    </source>
</reference>